<dbReference type="Proteomes" id="UP001178461">
    <property type="component" value="Chromosome Z"/>
</dbReference>
<feature type="compositionally biased region" description="Low complexity" evidence="1">
    <location>
        <begin position="93"/>
        <end position="108"/>
    </location>
</feature>
<dbReference type="AlphaFoldDB" id="A0AA35LCN9"/>
<feature type="compositionally biased region" description="Polar residues" evidence="1">
    <location>
        <begin position="242"/>
        <end position="314"/>
    </location>
</feature>
<protein>
    <recommendedName>
        <fullName evidence="4">LIM zinc-binding domain-containing protein</fullName>
    </recommendedName>
</protein>
<dbReference type="PANTHER" id="PTHR15468:SF2">
    <property type="entry name" value="ZINC FINGER PROTEIN 185"/>
    <property type="match status" value="1"/>
</dbReference>
<feature type="compositionally biased region" description="Low complexity" evidence="1">
    <location>
        <begin position="510"/>
        <end position="519"/>
    </location>
</feature>
<sequence length="715" mass="78497">MLSLGVVKDGVILPSDEDRKRIITQMKVRTTLKGDKSWIQQRSDPEEEQNHSPLHSPLRTRGTTGKSPASPKSLSPTRRLAFAEPPSQAEPQSPKSYAKKSPSATSPSGYLIRGVFTKTIDKTTPLNTASNGSQKSAKSASLPRFSQGHKMSTEEYKKLAPYNIKRELSEPGDVEPSVSPDEQQKRTEAASSVLRRTASRERSYVLSAAKKSNGIDLEDDTGPRSRSQTVPASGWFSRRGKSSTNGERISTSGSPRSETRVVNASSSTSFDSGNSRNQASSSYSESLFKQFSSLENSNKLDQESNQMTSWNNSAPKSPESPSRRSEKNERKSEATRSAETPRAVISEDSWETIKPQSTTVSQTPPHIVISPEASPKSRPTSHYRTRDAFSTPETYLQSMSGEHLRDIDVGSPRAGSFNRDSTDTPSGATYSVPTHFDSDGDAGSKRSFSDFEKKAMQEMAYESPSDTEYKKVEAHLAKSGSWSSENSLSSGIQGELPRAAKRDESELESARSSSLSTESGVATPESQQGEHGTDSDTSGMSYYPFRDGPIIGSPRSHRVPFYKDICDTDIRRNSDERAAAASSRLKNPSASGYDSDPTTSSKGLLFVKQSVNSTELSSSPRYNSRSLADLSELERTSYSSASFLNSSPPKRPTEDICTYCGREIRNCAKITIENLRICCHEYCFRCGILLREALLNFHRPEEPNPREDRSPHGPG</sequence>
<proteinExistence type="predicted"/>
<feature type="compositionally biased region" description="Basic and acidic residues" evidence="1">
    <location>
        <begin position="321"/>
        <end position="336"/>
    </location>
</feature>
<name>A0AA35LCN9_9SAUR</name>
<feature type="region of interest" description="Disordered" evidence="1">
    <location>
        <begin position="475"/>
        <end position="558"/>
    </location>
</feature>
<gene>
    <name evidence="2" type="ORF">PODLI_1B039835</name>
</gene>
<keyword evidence="3" id="KW-1185">Reference proteome</keyword>
<evidence type="ECO:0000256" key="1">
    <source>
        <dbReference type="SAM" id="MobiDB-lite"/>
    </source>
</evidence>
<feature type="compositionally biased region" description="Polar residues" evidence="1">
    <location>
        <begin position="354"/>
        <end position="364"/>
    </location>
</feature>
<organism evidence="2 3">
    <name type="scientific">Podarcis lilfordi</name>
    <name type="common">Lilford's wall lizard</name>
    <dbReference type="NCBI Taxonomy" id="74358"/>
    <lineage>
        <taxon>Eukaryota</taxon>
        <taxon>Metazoa</taxon>
        <taxon>Chordata</taxon>
        <taxon>Craniata</taxon>
        <taxon>Vertebrata</taxon>
        <taxon>Euteleostomi</taxon>
        <taxon>Lepidosauria</taxon>
        <taxon>Squamata</taxon>
        <taxon>Bifurcata</taxon>
        <taxon>Unidentata</taxon>
        <taxon>Episquamata</taxon>
        <taxon>Laterata</taxon>
        <taxon>Lacertibaenia</taxon>
        <taxon>Lacertidae</taxon>
        <taxon>Podarcis</taxon>
    </lineage>
</organism>
<feature type="compositionally biased region" description="Polar residues" evidence="1">
    <location>
        <begin position="584"/>
        <end position="599"/>
    </location>
</feature>
<feature type="compositionally biased region" description="Polar residues" evidence="1">
    <location>
        <begin position="423"/>
        <end position="432"/>
    </location>
</feature>
<dbReference type="PANTHER" id="PTHR15468">
    <property type="entry name" value="ZNF185"/>
    <property type="match status" value="1"/>
</dbReference>
<accession>A0AA35LCN9</accession>
<evidence type="ECO:0000313" key="3">
    <source>
        <dbReference type="Proteomes" id="UP001178461"/>
    </source>
</evidence>
<evidence type="ECO:0008006" key="4">
    <source>
        <dbReference type="Google" id="ProtNLM"/>
    </source>
</evidence>
<feature type="region of interest" description="Disordered" evidence="1">
    <location>
        <begin position="123"/>
        <end position="451"/>
    </location>
</feature>
<evidence type="ECO:0000313" key="2">
    <source>
        <dbReference type="EMBL" id="CAI5793714.1"/>
    </source>
</evidence>
<feature type="compositionally biased region" description="Basic and acidic residues" evidence="1">
    <location>
        <begin position="436"/>
        <end position="451"/>
    </location>
</feature>
<reference evidence="2" key="1">
    <citation type="submission" date="2022-12" db="EMBL/GenBank/DDBJ databases">
        <authorList>
            <person name="Alioto T."/>
            <person name="Alioto T."/>
            <person name="Gomez Garrido J."/>
        </authorList>
    </citation>
    <scope>NUCLEOTIDE SEQUENCE</scope>
</reference>
<feature type="region of interest" description="Disordered" evidence="1">
    <location>
        <begin position="577"/>
        <end position="599"/>
    </location>
</feature>
<feature type="compositionally biased region" description="Polar residues" evidence="1">
    <location>
        <begin position="61"/>
        <end position="76"/>
    </location>
</feature>
<feature type="compositionally biased region" description="Polar residues" evidence="1">
    <location>
        <begin position="123"/>
        <end position="139"/>
    </location>
</feature>
<feature type="compositionally biased region" description="Polar residues" evidence="1">
    <location>
        <begin position="524"/>
        <end position="540"/>
    </location>
</feature>
<feature type="compositionally biased region" description="Low complexity" evidence="1">
    <location>
        <begin position="479"/>
        <end position="490"/>
    </location>
</feature>
<feature type="region of interest" description="Disordered" evidence="1">
    <location>
        <begin position="31"/>
        <end position="111"/>
    </location>
</feature>
<dbReference type="InterPro" id="IPR052621">
    <property type="entry name" value="Cell_Prolif/Cornif_Regul"/>
</dbReference>
<dbReference type="EMBL" id="OX395140">
    <property type="protein sequence ID" value="CAI5793714.1"/>
    <property type="molecule type" value="Genomic_DNA"/>
</dbReference>
<feature type="compositionally biased region" description="Polar residues" evidence="1">
    <location>
        <begin position="391"/>
        <end position="400"/>
    </location>
</feature>
<feature type="compositionally biased region" description="Basic and acidic residues" evidence="1">
    <location>
        <begin position="151"/>
        <end position="169"/>
    </location>
</feature>